<dbReference type="Proteomes" id="UP001652660">
    <property type="component" value="Chromosome 6e"/>
</dbReference>
<dbReference type="AlphaFoldDB" id="A0A6P6SVZ4"/>
<name>A0A6P6SVZ4_COFAR</name>
<dbReference type="RefSeq" id="XP_027070163.1">
    <property type="nucleotide sequence ID" value="XM_027214362.2"/>
</dbReference>
<keyword evidence="2" id="KW-1185">Reference proteome</keyword>
<reference evidence="3" key="2">
    <citation type="submission" date="2025-08" db="UniProtKB">
        <authorList>
            <consortium name="RefSeq"/>
        </authorList>
    </citation>
    <scope>IDENTIFICATION</scope>
    <source>
        <tissue evidence="3">Leaves</tissue>
    </source>
</reference>
<evidence type="ECO:0000313" key="2">
    <source>
        <dbReference type="Proteomes" id="UP001652660"/>
    </source>
</evidence>
<evidence type="ECO:0000256" key="1">
    <source>
        <dbReference type="SAM" id="MobiDB-lite"/>
    </source>
</evidence>
<evidence type="ECO:0000313" key="3">
    <source>
        <dbReference type="RefSeq" id="XP_027070163.1"/>
    </source>
</evidence>
<dbReference type="GeneID" id="113695321"/>
<organism evidence="2 3">
    <name type="scientific">Coffea arabica</name>
    <name type="common">Arabian coffee</name>
    <dbReference type="NCBI Taxonomy" id="13443"/>
    <lineage>
        <taxon>Eukaryota</taxon>
        <taxon>Viridiplantae</taxon>
        <taxon>Streptophyta</taxon>
        <taxon>Embryophyta</taxon>
        <taxon>Tracheophyta</taxon>
        <taxon>Spermatophyta</taxon>
        <taxon>Magnoliopsida</taxon>
        <taxon>eudicotyledons</taxon>
        <taxon>Gunneridae</taxon>
        <taxon>Pentapetalae</taxon>
        <taxon>asterids</taxon>
        <taxon>lamiids</taxon>
        <taxon>Gentianales</taxon>
        <taxon>Rubiaceae</taxon>
        <taxon>Ixoroideae</taxon>
        <taxon>Gardenieae complex</taxon>
        <taxon>Bertiereae - Coffeeae clade</taxon>
        <taxon>Coffeeae</taxon>
        <taxon>Coffea</taxon>
    </lineage>
</organism>
<gene>
    <name evidence="3" type="primary">LOC113695321</name>
</gene>
<reference evidence="2" key="1">
    <citation type="journal article" date="2025" name="Foods">
        <title>Unveiling the Microbial Signatures of Arabica Coffee Cherries: Insights into Ripeness Specific Diversity, Functional Traits, and Implications for Quality and Safety.</title>
        <authorList>
            <consortium name="RefSeq"/>
            <person name="Tenea G.N."/>
            <person name="Cifuentes V."/>
            <person name="Reyes P."/>
            <person name="Cevallos-Vallejos M."/>
        </authorList>
    </citation>
    <scope>NUCLEOTIDE SEQUENCE [LARGE SCALE GENOMIC DNA]</scope>
</reference>
<proteinExistence type="predicted"/>
<accession>A0A6P6SVZ4</accession>
<sequence length="152" mass="16202">MEGDKMTKTEWNGEIGSRAAQQSKEKLEDEYSAARNGSSFPFHSDGIGSRAVSASCLSNEMSFLISSAPCLAFSASDTNCWSFKHISSYSPWGSPARAASSCALYLSNSLCKVSTVNSASDALSFNSEWSLLTLSSSSLRKSTELLSVLAKA</sequence>
<protein>
    <submittedName>
        <fullName evidence="3">Uncharacterized protein</fullName>
    </submittedName>
</protein>
<feature type="region of interest" description="Disordered" evidence="1">
    <location>
        <begin position="1"/>
        <end position="32"/>
    </location>
</feature>